<feature type="signal peptide" evidence="1">
    <location>
        <begin position="1"/>
        <end position="17"/>
    </location>
</feature>
<feature type="chain" id="PRO_5043509498" evidence="1">
    <location>
        <begin position="18"/>
        <end position="260"/>
    </location>
</feature>
<keyword evidence="1" id="KW-0732">Signal</keyword>
<dbReference type="EMBL" id="JACYTR010000046">
    <property type="protein sequence ID" value="MBD8527283.1"/>
    <property type="molecule type" value="Genomic_DNA"/>
</dbReference>
<accession>A0AAW3ZMA7</accession>
<evidence type="ECO:0000313" key="3">
    <source>
        <dbReference type="EMBL" id="MBD8527283.1"/>
    </source>
</evidence>
<sequence>MLRLALALLAFVSTAHAQLNDTGLLDCYNHLQTPVGTVSTTTPDPEPTGFNEQDCTRGRAAAEAMGVLTKVGASTVAGRDYTKIAHNGSVLTAGAALGAGPTDWACTRDNVTGLLWEVKTTDGGLRDRSHQYTWFNTDTNENNGVPGTETSFGCGGTLAGNTCNTSRFVAAVNAGGGLCGRTDWRMPTEDELVGLVAWGNGGTQIDTTYFPNSASSIYMAAETFAATASDARRVSFGGGDPNVFQKSDAAYVRLVAGGTP</sequence>
<protein>
    <submittedName>
        <fullName evidence="3">DUF1566 domain-containing protein</fullName>
    </submittedName>
</protein>
<dbReference type="AlphaFoldDB" id="A0AAW3ZMA7"/>
<evidence type="ECO:0000256" key="1">
    <source>
        <dbReference type="SAM" id="SignalP"/>
    </source>
</evidence>
<comment type="caution">
    <text evidence="3">The sequence shown here is derived from an EMBL/GenBank/DDBJ whole genome shotgun (WGS) entry which is preliminary data.</text>
</comment>
<dbReference type="InterPro" id="IPR011460">
    <property type="entry name" value="Lcl_C"/>
</dbReference>
<reference evidence="3 4" key="1">
    <citation type="submission" date="2020-09" db="EMBL/GenBank/DDBJ databases">
        <title>Pseudoxanthomonas sp. CAU 1598 isolated from sand of Yaerae Beach.</title>
        <authorList>
            <person name="Kim W."/>
        </authorList>
    </citation>
    <scope>NUCLEOTIDE SEQUENCE [LARGE SCALE GENOMIC DNA]</scope>
    <source>
        <strain evidence="3 4">CAU 1598</strain>
    </source>
</reference>
<evidence type="ECO:0000313" key="4">
    <source>
        <dbReference type="Proteomes" id="UP000613768"/>
    </source>
</evidence>
<dbReference type="Proteomes" id="UP000613768">
    <property type="component" value="Unassembled WGS sequence"/>
</dbReference>
<organism evidence="3 4">
    <name type="scientific">Pseudomarimonas arenosa</name>
    <dbReference type="NCBI Taxonomy" id="2774145"/>
    <lineage>
        <taxon>Bacteria</taxon>
        <taxon>Pseudomonadati</taxon>
        <taxon>Pseudomonadota</taxon>
        <taxon>Gammaproteobacteria</taxon>
        <taxon>Lysobacterales</taxon>
        <taxon>Lysobacteraceae</taxon>
        <taxon>Pseudomarimonas</taxon>
    </lineage>
</organism>
<name>A0AAW3ZMA7_9GAMM</name>
<gene>
    <name evidence="3" type="ORF">IFO71_16185</name>
</gene>
<dbReference type="RefSeq" id="WP_192030705.1">
    <property type="nucleotide sequence ID" value="NZ_JACYTR010000046.1"/>
</dbReference>
<feature type="domain" description="Lcl C-terminal" evidence="2">
    <location>
        <begin position="106"/>
        <end position="255"/>
    </location>
</feature>
<evidence type="ECO:0000259" key="2">
    <source>
        <dbReference type="Pfam" id="PF07603"/>
    </source>
</evidence>
<proteinExistence type="predicted"/>
<keyword evidence="4" id="KW-1185">Reference proteome</keyword>
<dbReference type="Pfam" id="PF07603">
    <property type="entry name" value="Lcl_C"/>
    <property type="match status" value="1"/>
</dbReference>